<gene>
    <name evidence="3" type="ORF">IV67_GL000838</name>
</gene>
<keyword evidence="4" id="KW-1185">Reference proteome</keyword>
<evidence type="ECO:0000313" key="4">
    <source>
        <dbReference type="Proteomes" id="UP000051673"/>
    </source>
</evidence>
<evidence type="ECO:0008006" key="5">
    <source>
        <dbReference type="Google" id="ProtNLM"/>
    </source>
</evidence>
<evidence type="ECO:0000256" key="1">
    <source>
        <dbReference type="SAM" id="Coils"/>
    </source>
</evidence>
<dbReference type="OrthoDB" id="2149581at2"/>
<evidence type="ECO:0000313" key="3">
    <source>
        <dbReference type="EMBL" id="KRN76262.1"/>
    </source>
</evidence>
<dbReference type="Proteomes" id="UP000051673">
    <property type="component" value="Unassembled WGS sequence"/>
</dbReference>
<keyword evidence="2" id="KW-1133">Transmembrane helix</keyword>
<organism evidence="3 4">
    <name type="scientific">Weissella minor</name>
    <dbReference type="NCBI Taxonomy" id="1620"/>
    <lineage>
        <taxon>Bacteria</taxon>
        <taxon>Bacillati</taxon>
        <taxon>Bacillota</taxon>
        <taxon>Bacilli</taxon>
        <taxon>Lactobacillales</taxon>
        <taxon>Lactobacillaceae</taxon>
        <taxon>Weissella</taxon>
    </lineage>
</organism>
<name>A0A0R2JK49_9LACO</name>
<dbReference type="RefSeq" id="WP_057788437.1">
    <property type="nucleotide sequence ID" value="NZ_JQCD01000030.1"/>
</dbReference>
<dbReference type="STRING" id="1620.IV67_GL000838"/>
<dbReference type="Pfam" id="PF04977">
    <property type="entry name" value="DivIC"/>
    <property type="match status" value="1"/>
</dbReference>
<dbReference type="InterPro" id="IPR007060">
    <property type="entry name" value="FtsL/DivIC"/>
</dbReference>
<sequence>MNNASYNEQTVVPKQPALEPQIAPEKKVQRRRFGHTKWNLGDRLMLGLTIGVALVGMFAIISMSNQGTKADRQLNEVTAELATVRNDNNDLKQEIGAATTKDELAAIAKKEDLSMNNDNVRNVK</sequence>
<evidence type="ECO:0000256" key="2">
    <source>
        <dbReference type="SAM" id="Phobius"/>
    </source>
</evidence>
<feature type="transmembrane region" description="Helical" evidence="2">
    <location>
        <begin position="44"/>
        <end position="63"/>
    </location>
</feature>
<proteinExistence type="predicted"/>
<comment type="caution">
    <text evidence="3">The sequence shown here is derived from an EMBL/GenBank/DDBJ whole genome shotgun (WGS) entry which is preliminary data.</text>
</comment>
<keyword evidence="2" id="KW-0472">Membrane</keyword>
<keyword evidence="2" id="KW-0812">Transmembrane</keyword>
<dbReference type="AlphaFoldDB" id="A0A0R2JK49"/>
<reference evidence="3 4" key="1">
    <citation type="journal article" date="2015" name="Genome Announc.">
        <title>Expanding the biotechnology potential of lactobacilli through comparative genomics of 213 strains and associated genera.</title>
        <authorList>
            <person name="Sun Z."/>
            <person name="Harris H.M."/>
            <person name="McCann A."/>
            <person name="Guo C."/>
            <person name="Argimon S."/>
            <person name="Zhang W."/>
            <person name="Yang X."/>
            <person name="Jeffery I.B."/>
            <person name="Cooney J.C."/>
            <person name="Kagawa T.F."/>
            <person name="Liu W."/>
            <person name="Song Y."/>
            <person name="Salvetti E."/>
            <person name="Wrobel A."/>
            <person name="Rasinkangas P."/>
            <person name="Parkhill J."/>
            <person name="Rea M.C."/>
            <person name="O'Sullivan O."/>
            <person name="Ritari J."/>
            <person name="Douillard F.P."/>
            <person name="Paul Ross R."/>
            <person name="Yang R."/>
            <person name="Briner A.E."/>
            <person name="Felis G.E."/>
            <person name="de Vos W.M."/>
            <person name="Barrangou R."/>
            <person name="Klaenhammer T.R."/>
            <person name="Caufield P.W."/>
            <person name="Cui Y."/>
            <person name="Zhang H."/>
            <person name="O'Toole P.W."/>
        </authorList>
    </citation>
    <scope>NUCLEOTIDE SEQUENCE [LARGE SCALE GENOMIC DNA]</scope>
    <source>
        <strain evidence="3 4">DSM 20014</strain>
    </source>
</reference>
<protein>
    <recommendedName>
        <fullName evidence="5">Cell division protein FtsL</fullName>
    </recommendedName>
</protein>
<feature type="coiled-coil region" evidence="1">
    <location>
        <begin position="74"/>
        <end position="101"/>
    </location>
</feature>
<keyword evidence="1" id="KW-0175">Coiled coil</keyword>
<accession>A0A0R2JK49</accession>
<dbReference type="PATRIC" id="fig|1620.3.peg.853"/>
<dbReference type="EMBL" id="JQCD01000030">
    <property type="protein sequence ID" value="KRN76262.1"/>
    <property type="molecule type" value="Genomic_DNA"/>
</dbReference>